<dbReference type="InterPro" id="IPR040344">
    <property type="entry name" value="At3g17950-like"/>
</dbReference>
<sequence>MQEEGWPLGLQPLNMRAGVANNHDFSGSMSFNTLLTGSPTSSTASSSDLDTESVLGVKRNIADGIMTGDWALRGLWCGQYLGENLTLCSHERPNSIIGFEGIMSTGSFFHDKSITLGSLIGVSSILELSRRSTRGRRADSMSLRSKKSSKSRGWFLSLCSKAEDAISAPSLAHFLEVERRASNDYRSNQNSMIYDADEYTASEPNLLFINGHVAPPQSSPWLRSNDGERTNRSLANVGACGVPVLCSCMCGQPTN</sequence>
<dbReference type="AlphaFoldDB" id="A0A835HHW5"/>
<dbReference type="Proteomes" id="UP000631114">
    <property type="component" value="Unassembled WGS sequence"/>
</dbReference>
<proteinExistence type="predicted"/>
<dbReference type="EMBL" id="JADFTS010000007">
    <property type="protein sequence ID" value="KAF9599331.1"/>
    <property type="molecule type" value="Genomic_DNA"/>
</dbReference>
<name>A0A835HHW5_9MAGN</name>
<dbReference type="OrthoDB" id="1924128at2759"/>
<evidence type="ECO:0000313" key="1">
    <source>
        <dbReference type="EMBL" id="KAF9599331.1"/>
    </source>
</evidence>
<organism evidence="1 2">
    <name type="scientific">Coptis chinensis</name>
    <dbReference type="NCBI Taxonomy" id="261450"/>
    <lineage>
        <taxon>Eukaryota</taxon>
        <taxon>Viridiplantae</taxon>
        <taxon>Streptophyta</taxon>
        <taxon>Embryophyta</taxon>
        <taxon>Tracheophyta</taxon>
        <taxon>Spermatophyta</taxon>
        <taxon>Magnoliopsida</taxon>
        <taxon>Ranunculales</taxon>
        <taxon>Ranunculaceae</taxon>
        <taxon>Coptidoideae</taxon>
        <taxon>Coptis</taxon>
    </lineage>
</organism>
<accession>A0A835HHW5</accession>
<gene>
    <name evidence="1" type="ORF">IFM89_036629</name>
</gene>
<protein>
    <submittedName>
        <fullName evidence="1">Uncharacterized protein</fullName>
    </submittedName>
</protein>
<comment type="caution">
    <text evidence="1">The sequence shown here is derived from an EMBL/GenBank/DDBJ whole genome shotgun (WGS) entry which is preliminary data.</text>
</comment>
<dbReference type="PANTHER" id="PTHR33544">
    <property type="entry name" value="DUF4005 DOMAIN-CONTAINING PROTEIN-RELATED"/>
    <property type="match status" value="1"/>
</dbReference>
<reference evidence="1 2" key="1">
    <citation type="submission" date="2020-10" db="EMBL/GenBank/DDBJ databases">
        <title>The Coptis chinensis genome and diversification of protoberbering-type alkaloids.</title>
        <authorList>
            <person name="Wang B."/>
            <person name="Shu S."/>
            <person name="Song C."/>
            <person name="Liu Y."/>
        </authorList>
    </citation>
    <scope>NUCLEOTIDE SEQUENCE [LARGE SCALE GENOMIC DNA]</scope>
    <source>
        <strain evidence="1">HL-2020</strain>
        <tissue evidence="1">Leaf</tissue>
    </source>
</reference>
<evidence type="ECO:0000313" key="2">
    <source>
        <dbReference type="Proteomes" id="UP000631114"/>
    </source>
</evidence>
<keyword evidence="2" id="KW-1185">Reference proteome</keyword>
<dbReference type="PANTHER" id="PTHR33544:SF5">
    <property type="entry name" value="DUF4005 DOMAIN-CONTAINING PROTEIN"/>
    <property type="match status" value="1"/>
</dbReference>